<evidence type="ECO:0008006" key="4">
    <source>
        <dbReference type="Google" id="ProtNLM"/>
    </source>
</evidence>
<feature type="chain" id="PRO_5037163031" description="Secreted protein" evidence="1">
    <location>
        <begin position="26"/>
        <end position="186"/>
    </location>
</feature>
<protein>
    <recommendedName>
        <fullName evidence="4">Secreted protein</fullName>
    </recommendedName>
</protein>
<dbReference type="RefSeq" id="WP_196824213.1">
    <property type="nucleotide sequence ID" value="NZ_CP046980.1"/>
</dbReference>
<organism evidence="2 3">
    <name type="scientific">Corynebacterium aquatimens</name>
    <dbReference type="NCBI Taxonomy" id="1190508"/>
    <lineage>
        <taxon>Bacteria</taxon>
        <taxon>Bacillati</taxon>
        <taxon>Actinomycetota</taxon>
        <taxon>Actinomycetes</taxon>
        <taxon>Mycobacteriales</taxon>
        <taxon>Corynebacteriaceae</taxon>
        <taxon>Corynebacterium</taxon>
    </lineage>
</organism>
<dbReference type="AlphaFoldDB" id="A0A931DX31"/>
<sequence>MRKFIAAFAAAVTVLAGASTATATASEWKPAWNPRGVEWPAGYRQLPKVAPHTAFSNPQNTVRCGVYEFDGQTFVQCLSLVDTMPGHQCNQKYGEANAMNSVTGDAWNCLPKNTFNGAPAMGPLQVRYYGNQFVFSDPAGNFFIGDRGLNRVIRVGTVNDVFVQDRHINGLPPALRGSSIPAGSSI</sequence>
<comment type="caution">
    <text evidence="2">The sequence shown here is derived from an EMBL/GenBank/DDBJ whole genome shotgun (WGS) entry which is preliminary data.</text>
</comment>
<proteinExistence type="predicted"/>
<accession>A0A931DX31</accession>
<keyword evidence="1" id="KW-0732">Signal</keyword>
<dbReference type="Proteomes" id="UP000658613">
    <property type="component" value="Unassembled WGS sequence"/>
</dbReference>
<reference evidence="2" key="1">
    <citation type="submission" date="2020-11" db="EMBL/GenBank/DDBJ databases">
        <title>Sequencing the genomes of 1000 actinobacteria strains.</title>
        <authorList>
            <person name="Klenk H.-P."/>
        </authorList>
    </citation>
    <scope>NUCLEOTIDE SEQUENCE</scope>
    <source>
        <strain evidence="2">DSM 45632</strain>
    </source>
</reference>
<evidence type="ECO:0000313" key="3">
    <source>
        <dbReference type="Proteomes" id="UP000658613"/>
    </source>
</evidence>
<keyword evidence="3" id="KW-1185">Reference proteome</keyword>
<gene>
    <name evidence="2" type="ORF">IW254_000669</name>
</gene>
<dbReference type="EMBL" id="JADOUE010000001">
    <property type="protein sequence ID" value="MBG6121700.1"/>
    <property type="molecule type" value="Genomic_DNA"/>
</dbReference>
<evidence type="ECO:0000256" key="1">
    <source>
        <dbReference type="SAM" id="SignalP"/>
    </source>
</evidence>
<feature type="signal peptide" evidence="1">
    <location>
        <begin position="1"/>
        <end position="25"/>
    </location>
</feature>
<evidence type="ECO:0000313" key="2">
    <source>
        <dbReference type="EMBL" id="MBG6121700.1"/>
    </source>
</evidence>
<name>A0A931DX31_9CORY</name>